<dbReference type="InterPro" id="IPR036764">
    <property type="entry name" value="Peptidase_Prp_sf"/>
</dbReference>
<comment type="caution">
    <text evidence="7">The sequence shown here is derived from an EMBL/GenBank/DDBJ whole genome shotgun (WGS) entry which is preliminary data.</text>
</comment>
<evidence type="ECO:0000256" key="4">
    <source>
        <dbReference type="ARBA" id="ARBA00022807"/>
    </source>
</evidence>
<evidence type="ECO:0000313" key="7">
    <source>
        <dbReference type="EMBL" id="MCU7381024.1"/>
    </source>
</evidence>
<evidence type="ECO:0000256" key="5">
    <source>
        <dbReference type="ARBA" id="ARBA00044503"/>
    </source>
</evidence>
<dbReference type="InterPro" id="IPR007422">
    <property type="entry name" value="Peptidase_Prp"/>
</dbReference>
<evidence type="ECO:0000256" key="2">
    <source>
        <dbReference type="ARBA" id="ARBA00022670"/>
    </source>
</evidence>
<keyword evidence="4" id="KW-0788">Thiol protease</keyword>
<dbReference type="PANTHER" id="PTHR39178">
    <property type="entry name" value="HYPOTHETICAL RIBOSOME-ASSOCIATED PROTEIN"/>
    <property type="match status" value="1"/>
</dbReference>
<dbReference type="GO" id="GO:0006508">
    <property type="term" value="P:proteolysis"/>
    <property type="evidence" value="ECO:0007669"/>
    <property type="project" value="UniProtKB-KW"/>
</dbReference>
<keyword evidence="3" id="KW-0378">Hydrolase</keyword>
<evidence type="ECO:0000313" key="8">
    <source>
        <dbReference type="Proteomes" id="UP001065549"/>
    </source>
</evidence>
<dbReference type="RefSeq" id="WP_269478903.1">
    <property type="nucleotide sequence ID" value="NZ_JAOSHN010000022.1"/>
</dbReference>
<name>A0A9J6QZW1_9FIRM</name>
<evidence type="ECO:0000256" key="3">
    <source>
        <dbReference type="ARBA" id="ARBA00022801"/>
    </source>
</evidence>
<keyword evidence="1" id="KW-0690">Ribosome biogenesis</keyword>
<gene>
    <name evidence="7" type="ORF">OBO34_22170</name>
</gene>
<evidence type="ECO:0000256" key="6">
    <source>
        <dbReference type="ARBA" id="ARBA00044538"/>
    </source>
</evidence>
<dbReference type="AlphaFoldDB" id="A0A9J6QZW1"/>
<dbReference type="EMBL" id="JAOSHN010000022">
    <property type="protein sequence ID" value="MCU7381024.1"/>
    <property type="molecule type" value="Genomic_DNA"/>
</dbReference>
<sequence>MTRVVYKKNHGHYFECTGHSNYDQNGKDLVCAAVSTLCCTLANSLMEKGIEPIAYEDGAVVIRTSEEDLETSTIFHTVMIGFDCLAEQYGDYIEIF</sequence>
<dbReference type="SUPFAM" id="SSF118010">
    <property type="entry name" value="TM1457-like"/>
    <property type="match status" value="1"/>
</dbReference>
<dbReference type="CDD" id="cd16332">
    <property type="entry name" value="Prp-like"/>
    <property type="match status" value="1"/>
</dbReference>
<dbReference type="GO" id="GO:0008234">
    <property type="term" value="F:cysteine-type peptidase activity"/>
    <property type="evidence" value="ECO:0007669"/>
    <property type="project" value="UniProtKB-KW"/>
</dbReference>
<keyword evidence="8" id="KW-1185">Reference proteome</keyword>
<accession>A0A9J6QZW1</accession>
<keyword evidence="2 7" id="KW-0645">Protease</keyword>
<dbReference type="Proteomes" id="UP001065549">
    <property type="component" value="Unassembled WGS sequence"/>
</dbReference>
<reference evidence="7" key="1">
    <citation type="submission" date="2022-09" db="EMBL/GenBank/DDBJ databases">
        <title>Culturomic study of gut microbiota in children with autism spectrum disorder.</title>
        <authorList>
            <person name="Efimov B.A."/>
            <person name="Chaplin A.V."/>
            <person name="Sokolova S.R."/>
            <person name="Pikina A.P."/>
            <person name="Korzhanova M."/>
            <person name="Belova V."/>
            <person name="Korostin D."/>
        </authorList>
    </citation>
    <scope>NUCLEOTIDE SEQUENCE</scope>
    <source>
        <strain evidence="7">ASD5510</strain>
    </source>
</reference>
<organism evidence="7 8">
    <name type="scientific">Hominibacterium faecale</name>
    <dbReference type="NCBI Taxonomy" id="2839743"/>
    <lineage>
        <taxon>Bacteria</taxon>
        <taxon>Bacillati</taxon>
        <taxon>Bacillota</taxon>
        <taxon>Clostridia</taxon>
        <taxon>Peptostreptococcales</taxon>
        <taxon>Anaerovoracaceae</taxon>
        <taxon>Hominibacterium</taxon>
    </lineage>
</organism>
<evidence type="ECO:0000256" key="1">
    <source>
        <dbReference type="ARBA" id="ARBA00022517"/>
    </source>
</evidence>
<comment type="similarity">
    <text evidence="5">Belongs to the Prp family.</text>
</comment>
<dbReference type="PANTHER" id="PTHR39178:SF1">
    <property type="entry name" value="RIBOSOMAL-PROCESSING CYSTEINE PROTEASE PRP"/>
    <property type="match status" value="1"/>
</dbReference>
<dbReference type="Gene3D" id="3.30.70.1490">
    <property type="entry name" value="Cysteine protease Prp"/>
    <property type="match status" value="1"/>
</dbReference>
<dbReference type="Pfam" id="PF04327">
    <property type="entry name" value="Peptidase_Prp"/>
    <property type="match status" value="1"/>
</dbReference>
<proteinExistence type="inferred from homology"/>
<dbReference type="GO" id="GO:0042254">
    <property type="term" value="P:ribosome biogenesis"/>
    <property type="evidence" value="ECO:0007669"/>
    <property type="project" value="UniProtKB-KW"/>
</dbReference>
<protein>
    <recommendedName>
        <fullName evidence="6">Ribosomal processing cysteine protease Prp</fullName>
    </recommendedName>
</protein>